<keyword evidence="4 7" id="KW-0812">Transmembrane</keyword>
<keyword evidence="6 7" id="KW-0472">Membrane</keyword>
<feature type="transmembrane region" description="Helical" evidence="7">
    <location>
        <begin position="426"/>
        <end position="453"/>
    </location>
</feature>
<sequence length="456" mass="49726">MIAVMRQRFRGTSLAARAVRSSLLTVGGFGFNQALRLASNLVLTRLLFPEAFGLMALVSVFMMGLQQFSDVGTTTAILQSRRGDDPDFLNTAWTVQVLRGAGLALAGAALAWPMARFYDEAQLLHMLPVAALSLFIVGFRPTRMDTANRHLLLGRVTLLDMVTQVSGLAVAIFLAWATGSVWALVISGLVSCAVEVVINWVFLPGPSNRFRWERAATRELVTFGKWIFLSTVCGFFFSQSDKLLMGKYLTLDLLGIYNIGYFLAAFPMLLGGMVTRRILIPIYRETPPRRSRHNFLRLRRMRFIVTAALMTLVGVFACVGDWLVDLMYDERYLAAGAVTVVIACMQMPQIIVQTYDQAALAAGDSRTFFVLAFARAVLMIGCVLIGLELGGLLGALLGIGAAYVLAYPVVVWLARRMGAWDPLHDAVFALAATGLTGLAAWLNWPVIVAIAGLGGG</sequence>
<dbReference type="PANTHER" id="PTHR30250:SF10">
    <property type="entry name" value="LIPOPOLYSACCHARIDE BIOSYNTHESIS PROTEIN WZXC"/>
    <property type="match status" value="1"/>
</dbReference>
<dbReference type="AlphaFoldDB" id="A0A327YII8"/>
<evidence type="ECO:0000256" key="1">
    <source>
        <dbReference type="ARBA" id="ARBA00004651"/>
    </source>
</evidence>
<feature type="transmembrane region" description="Helical" evidence="7">
    <location>
        <begin position="259"/>
        <end position="280"/>
    </location>
</feature>
<feature type="transmembrane region" description="Helical" evidence="7">
    <location>
        <begin position="182"/>
        <end position="202"/>
    </location>
</feature>
<dbReference type="Proteomes" id="UP000249165">
    <property type="component" value="Unassembled WGS sequence"/>
</dbReference>
<keyword evidence="9" id="KW-1185">Reference proteome</keyword>
<evidence type="ECO:0000256" key="2">
    <source>
        <dbReference type="ARBA" id="ARBA00007430"/>
    </source>
</evidence>
<evidence type="ECO:0000313" key="9">
    <source>
        <dbReference type="Proteomes" id="UP000249165"/>
    </source>
</evidence>
<feature type="transmembrane region" description="Helical" evidence="7">
    <location>
        <begin position="335"/>
        <end position="355"/>
    </location>
</feature>
<reference evidence="8 9" key="1">
    <citation type="submission" date="2018-06" db="EMBL/GenBank/DDBJ databases">
        <title>Genomic Encyclopedia of Archaeal and Bacterial Type Strains, Phase II (KMG-II): from individual species to whole genera.</title>
        <authorList>
            <person name="Goeker M."/>
        </authorList>
    </citation>
    <scope>NUCLEOTIDE SEQUENCE [LARGE SCALE GENOMIC DNA]</scope>
    <source>
        <strain evidence="8 9">DSM 22011</strain>
    </source>
</reference>
<dbReference type="OrthoDB" id="7605542at2"/>
<feature type="transmembrane region" description="Helical" evidence="7">
    <location>
        <begin position="46"/>
        <end position="65"/>
    </location>
</feature>
<comment type="caution">
    <text evidence="8">The sequence shown here is derived from an EMBL/GenBank/DDBJ whole genome shotgun (WGS) entry which is preliminary data.</text>
</comment>
<dbReference type="PANTHER" id="PTHR30250">
    <property type="entry name" value="PST FAMILY PREDICTED COLANIC ACID TRANSPORTER"/>
    <property type="match status" value="1"/>
</dbReference>
<protein>
    <submittedName>
        <fullName evidence="8">O-antigen/teichoic acid export membrane protein</fullName>
    </submittedName>
</protein>
<comment type="subcellular location">
    <subcellularLocation>
        <location evidence="1">Cell membrane</location>
        <topology evidence="1">Multi-pass membrane protein</topology>
    </subcellularLocation>
</comment>
<dbReference type="GO" id="GO:0005886">
    <property type="term" value="C:plasma membrane"/>
    <property type="evidence" value="ECO:0007669"/>
    <property type="project" value="UniProtKB-SubCell"/>
</dbReference>
<keyword evidence="5 7" id="KW-1133">Transmembrane helix</keyword>
<accession>A0A327YII8</accession>
<organism evidence="8 9">
    <name type="scientific">Salipiger aestuarii</name>
    <dbReference type="NCBI Taxonomy" id="568098"/>
    <lineage>
        <taxon>Bacteria</taxon>
        <taxon>Pseudomonadati</taxon>
        <taxon>Pseudomonadota</taxon>
        <taxon>Alphaproteobacteria</taxon>
        <taxon>Rhodobacterales</taxon>
        <taxon>Roseobacteraceae</taxon>
        <taxon>Salipiger</taxon>
    </lineage>
</organism>
<evidence type="ECO:0000256" key="3">
    <source>
        <dbReference type="ARBA" id="ARBA00022475"/>
    </source>
</evidence>
<feature type="transmembrane region" description="Helical" evidence="7">
    <location>
        <begin position="393"/>
        <end position="414"/>
    </location>
</feature>
<feature type="transmembrane region" description="Helical" evidence="7">
    <location>
        <begin position="301"/>
        <end position="323"/>
    </location>
</feature>
<feature type="transmembrane region" description="Helical" evidence="7">
    <location>
        <begin position="121"/>
        <end position="139"/>
    </location>
</feature>
<evidence type="ECO:0000256" key="5">
    <source>
        <dbReference type="ARBA" id="ARBA00022989"/>
    </source>
</evidence>
<dbReference type="InterPro" id="IPR050833">
    <property type="entry name" value="Poly_Biosynth_Transport"/>
</dbReference>
<feature type="transmembrane region" description="Helical" evidence="7">
    <location>
        <begin position="367"/>
        <end position="387"/>
    </location>
</feature>
<evidence type="ECO:0000313" key="8">
    <source>
        <dbReference type="EMBL" id="RAK20016.1"/>
    </source>
</evidence>
<feature type="transmembrane region" description="Helical" evidence="7">
    <location>
        <begin position="151"/>
        <end position="176"/>
    </location>
</feature>
<comment type="similarity">
    <text evidence="2">Belongs to the polysaccharide synthase family.</text>
</comment>
<keyword evidence="3" id="KW-1003">Cell membrane</keyword>
<evidence type="ECO:0000256" key="6">
    <source>
        <dbReference type="ARBA" id="ARBA00023136"/>
    </source>
</evidence>
<evidence type="ECO:0000256" key="7">
    <source>
        <dbReference type="SAM" id="Phobius"/>
    </source>
</evidence>
<gene>
    <name evidence="8" type="ORF">ATI53_100715</name>
</gene>
<evidence type="ECO:0000256" key="4">
    <source>
        <dbReference type="ARBA" id="ARBA00022692"/>
    </source>
</evidence>
<dbReference type="RefSeq" id="WP_111549911.1">
    <property type="nucleotide sequence ID" value="NZ_LIQE01000059.1"/>
</dbReference>
<feature type="transmembrane region" description="Helical" evidence="7">
    <location>
        <begin position="223"/>
        <end position="239"/>
    </location>
</feature>
<dbReference type="Pfam" id="PF13440">
    <property type="entry name" value="Polysacc_synt_3"/>
    <property type="match status" value="1"/>
</dbReference>
<dbReference type="EMBL" id="QLMG01000007">
    <property type="protein sequence ID" value="RAK20016.1"/>
    <property type="molecule type" value="Genomic_DNA"/>
</dbReference>
<proteinExistence type="inferred from homology"/>
<name>A0A327YII8_9RHOB</name>